<comment type="caution">
    <text evidence="1">The sequence shown here is derived from an EMBL/GenBank/DDBJ whole genome shotgun (WGS) entry which is preliminary data.</text>
</comment>
<gene>
    <name evidence="1" type="ORF">PMAYCL1PPCAC_13597</name>
</gene>
<dbReference type="EMBL" id="BTRK01000003">
    <property type="protein sequence ID" value="GMR43402.1"/>
    <property type="molecule type" value="Genomic_DNA"/>
</dbReference>
<sequence>PPPPPRPPSHTLARHSLRILMSLHSDATSGNADGPHDGRNLPLSLVPALLRVLRGQSLPVLLLLRDLGAGLLRYSGNFDLHRWPRSCCSIRAHGMMKMILFRILFPMLSYSHFQ</sequence>
<name>A0AAN4ZLC9_9BILA</name>
<reference evidence="2" key="1">
    <citation type="submission" date="2022-10" db="EMBL/GenBank/DDBJ databases">
        <title>Genome assembly of Pristionchus species.</title>
        <authorList>
            <person name="Yoshida K."/>
            <person name="Sommer R.J."/>
        </authorList>
    </citation>
    <scope>NUCLEOTIDE SEQUENCE [LARGE SCALE GENOMIC DNA]</scope>
    <source>
        <strain evidence="2">RS5460</strain>
    </source>
</reference>
<feature type="non-terminal residue" evidence="1">
    <location>
        <position position="1"/>
    </location>
</feature>
<proteinExistence type="predicted"/>
<dbReference type="AlphaFoldDB" id="A0AAN4ZLC9"/>
<evidence type="ECO:0000313" key="2">
    <source>
        <dbReference type="Proteomes" id="UP001328107"/>
    </source>
</evidence>
<evidence type="ECO:0000313" key="1">
    <source>
        <dbReference type="EMBL" id="GMR43402.1"/>
    </source>
</evidence>
<keyword evidence="2" id="KW-1185">Reference proteome</keyword>
<protein>
    <submittedName>
        <fullName evidence="1">Uncharacterized protein</fullName>
    </submittedName>
</protein>
<dbReference type="Proteomes" id="UP001328107">
    <property type="component" value="Unassembled WGS sequence"/>
</dbReference>
<accession>A0AAN4ZLC9</accession>
<organism evidence="1 2">
    <name type="scientific">Pristionchus mayeri</name>
    <dbReference type="NCBI Taxonomy" id="1317129"/>
    <lineage>
        <taxon>Eukaryota</taxon>
        <taxon>Metazoa</taxon>
        <taxon>Ecdysozoa</taxon>
        <taxon>Nematoda</taxon>
        <taxon>Chromadorea</taxon>
        <taxon>Rhabditida</taxon>
        <taxon>Rhabditina</taxon>
        <taxon>Diplogasteromorpha</taxon>
        <taxon>Diplogasteroidea</taxon>
        <taxon>Neodiplogasteridae</taxon>
        <taxon>Pristionchus</taxon>
    </lineage>
</organism>